<name>A0A8J5FBT1_ZINOF</name>
<dbReference type="Pfam" id="PF18052">
    <property type="entry name" value="Rx_N"/>
    <property type="match status" value="1"/>
</dbReference>
<feature type="domain" description="Disease resistance protein winged helix" evidence="11">
    <location>
        <begin position="471"/>
        <end position="536"/>
    </location>
</feature>
<keyword evidence="5" id="KW-0611">Plant defense</keyword>
<evidence type="ECO:0000259" key="10">
    <source>
        <dbReference type="Pfam" id="PF18052"/>
    </source>
</evidence>
<dbReference type="FunFam" id="3.40.50.300:FF:001091">
    <property type="entry name" value="Probable disease resistance protein At1g61300"/>
    <property type="match status" value="1"/>
</dbReference>
<feature type="domain" description="NB-ARC" evidence="9">
    <location>
        <begin position="230"/>
        <end position="383"/>
    </location>
</feature>
<dbReference type="OrthoDB" id="771937at2759"/>
<proteinExistence type="inferred from homology"/>
<dbReference type="GO" id="GO:0009626">
    <property type="term" value="P:plant-type hypersensitive response"/>
    <property type="evidence" value="ECO:0007669"/>
    <property type="project" value="UniProtKB-ARBA"/>
</dbReference>
<dbReference type="Pfam" id="PF13855">
    <property type="entry name" value="LRR_8"/>
    <property type="match status" value="1"/>
</dbReference>
<keyword evidence="8" id="KW-0732">Signal</keyword>
<evidence type="ECO:0000256" key="6">
    <source>
        <dbReference type="ARBA" id="ARBA00022840"/>
    </source>
</evidence>
<comment type="caution">
    <text evidence="13">The sequence shown here is derived from an EMBL/GenBank/DDBJ whole genome shotgun (WGS) entry which is preliminary data.</text>
</comment>
<reference evidence="13 14" key="1">
    <citation type="submission" date="2020-08" db="EMBL/GenBank/DDBJ databases">
        <title>Plant Genome Project.</title>
        <authorList>
            <person name="Zhang R.-G."/>
        </authorList>
    </citation>
    <scope>NUCLEOTIDE SEQUENCE [LARGE SCALE GENOMIC DNA]</scope>
    <source>
        <tissue evidence="13">Rhizome</tissue>
    </source>
</reference>
<dbReference type="GO" id="GO:0005524">
    <property type="term" value="F:ATP binding"/>
    <property type="evidence" value="ECO:0007669"/>
    <property type="project" value="UniProtKB-KW"/>
</dbReference>
<evidence type="ECO:0000256" key="8">
    <source>
        <dbReference type="SAM" id="SignalP"/>
    </source>
</evidence>
<feature type="chain" id="PRO_5035316453" evidence="8">
    <location>
        <begin position="20"/>
        <end position="1459"/>
    </location>
</feature>
<evidence type="ECO:0000256" key="4">
    <source>
        <dbReference type="ARBA" id="ARBA00022741"/>
    </source>
</evidence>
<dbReference type="Pfam" id="PF25019">
    <property type="entry name" value="LRR_R13L1-DRL21"/>
    <property type="match status" value="1"/>
</dbReference>
<evidence type="ECO:0000313" key="13">
    <source>
        <dbReference type="EMBL" id="KAG6480364.1"/>
    </source>
</evidence>
<feature type="signal peptide" evidence="8">
    <location>
        <begin position="1"/>
        <end position="19"/>
    </location>
</feature>
<dbReference type="EMBL" id="JACMSC010000017">
    <property type="protein sequence ID" value="KAG6480364.1"/>
    <property type="molecule type" value="Genomic_DNA"/>
</dbReference>
<feature type="region of interest" description="Disordered" evidence="7">
    <location>
        <begin position="108"/>
        <end position="134"/>
    </location>
</feature>
<keyword evidence="4" id="KW-0547">Nucleotide-binding</keyword>
<dbReference type="Pfam" id="PF23559">
    <property type="entry name" value="WHD_DRP"/>
    <property type="match status" value="1"/>
</dbReference>
<evidence type="ECO:0000259" key="11">
    <source>
        <dbReference type="Pfam" id="PF23559"/>
    </source>
</evidence>
<dbReference type="InterPro" id="IPR002182">
    <property type="entry name" value="NB-ARC"/>
</dbReference>
<keyword evidence="6" id="KW-0067">ATP-binding</keyword>
<keyword evidence="14" id="KW-1185">Reference proteome</keyword>
<dbReference type="PROSITE" id="PS51450">
    <property type="entry name" value="LRR"/>
    <property type="match status" value="1"/>
</dbReference>
<keyword evidence="2" id="KW-0433">Leucine-rich repeat</keyword>
<dbReference type="GO" id="GO:0043531">
    <property type="term" value="F:ADP binding"/>
    <property type="evidence" value="ECO:0007669"/>
    <property type="project" value="InterPro"/>
</dbReference>
<dbReference type="FunFam" id="1.10.10.10:FF:000322">
    <property type="entry name" value="Probable disease resistance protein At1g63360"/>
    <property type="match status" value="1"/>
</dbReference>
<evidence type="ECO:0000256" key="5">
    <source>
        <dbReference type="ARBA" id="ARBA00022821"/>
    </source>
</evidence>
<sequence length="1459" mass="165105">MIGRFALTAFGWLAESIVGALVGKAVNHAVQQFGEQHGVEDDLKKLKDSLANARLKISTIENLWLKDEFLQQRVKDLLIDLKNAAYDADDLLDEFQYRILKQQIEQQGDEAGKRASSSSYSAPPPSKRTKTSIASCTSGLFRKGDDDDDNNNVQKIRKIKGSLDDYSAALEEIYSSLAAEDDRGNKQLVSPASRQTSSFSTEPQLFGRDKELQELKDLLFKPAVASEFGQSGVSVLSIYGMGGIGKTTLAQEVFNDSSVKEYFKLRIWVCVSENFCTDRLTREIIECATTEKCDLTNLDTLQKIVNEKITPERFLLVLDDVWNEDRHKWESLCAPLRSGKPGSKILVTTRSRKIADMVSDADAIHLQGLDVESFWDFFKKCAFGCSHSGAHHPHMEAMAKKMTCKLKGLPLAAKTLGGLLSVKLDEQYWESILDSEIWQLPQEENGIMPVLQLSYQHLPPHLKQCFAFCSLFPKDYKFSESELIGIWMAEGFIVPQGSTRMEELGSNYFHELVNRSFIQGSKRIGFIMHDLIHDLAEFISVGESYRIEKGKFHDIPSTIRHLSIYKDEEGIGTRLLTEFSHCNKLRTLLLRGFTSMSFNFDCSVLERFKNIHVLVLQNCSLKELPDSIGKLIHLRYLDLSKNNFQRLPESLCDLYNLQTLKLYYCSNLEGLPHGMTKLINLRKLDGAGRFIPKITEVGKLTSLQNLYDFKVTKYNGHKLPELNGLKQLRGKLRITNLENVENKDEANIASLKSKEHLDELVLEWTSMQESDSDINLHISEQVLEGLQPHHNLQRLTIRGYNGARPPNWLHKQVYSRLESLHLENCKRWNDLSAIGQLSQLKSLSLVRTPVQTKNTHKLFDPKVCKFFSQLENLVLEGITMLEDLPNLGQLPCLTYICIQSLLGVKKIGDKFFAMTEEGRCFPRLRTLRFTEMPAWEEFYGSDDRNLFPCLEDFDISNCQKLQMLPPLPPSLQQLKLNNVGLVYCPRFWKAFDECSSTTTSVSLTYLSIQNCPNLTSLDQVLLPHHLFPCLKDLYISNCQKLQMLPPLPPSIQVLQLNNVGLVDCPRFWKAFDEGSSTTNSASLTYLSIQNCPNLTSLDQVLLPHHLFPCLVDLDISNCQKLQMLPPLPPSIQVLQLNNVGLVDCPRFWKAFDEGSSTTNSASLTYLSIQNCPNLTSLEPGLLSHHLKAIDLKKCERLSWVSVKRLKELASLCSLSIKECPKLMGMTPDEYIDFQLPPSIEKLCLSDCGNLSKSLPGCLHNLTSLTFLSISKCPTLVALPVEPSLRLTCLEIQNCNELRSVEELPIKNVDVLQMRGCPKLLLPQTKKLPLWKLEIDDTAFMKQPIIKNSLSSVSELTISSSREAAMFEGEDQKSLQSLTSLHFFCFSDCKNLQSLPAKLYTLKSLRFLGIYNCPQIQSLPEKGLPPSLTDLEFKGCDPALEQQLVRHLTEIKKSWLIPHH</sequence>
<organism evidence="13 14">
    <name type="scientific">Zingiber officinale</name>
    <name type="common">Ginger</name>
    <name type="synonym">Amomum zingiber</name>
    <dbReference type="NCBI Taxonomy" id="94328"/>
    <lineage>
        <taxon>Eukaryota</taxon>
        <taxon>Viridiplantae</taxon>
        <taxon>Streptophyta</taxon>
        <taxon>Embryophyta</taxon>
        <taxon>Tracheophyta</taxon>
        <taxon>Spermatophyta</taxon>
        <taxon>Magnoliopsida</taxon>
        <taxon>Liliopsida</taxon>
        <taxon>Zingiberales</taxon>
        <taxon>Zingiberaceae</taxon>
        <taxon>Zingiber</taxon>
    </lineage>
</organism>
<dbReference type="PANTHER" id="PTHR36766:SF40">
    <property type="entry name" value="DISEASE RESISTANCE PROTEIN RGA3"/>
    <property type="match status" value="1"/>
</dbReference>
<feature type="domain" description="Disease resistance N-terminal" evidence="10">
    <location>
        <begin position="17"/>
        <end position="110"/>
    </location>
</feature>
<gene>
    <name evidence="13" type="ORF">ZIOFF_063864</name>
</gene>
<dbReference type="PANTHER" id="PTHR36766">
    <property type="entry name" value="PLANT BROAD-SPECTRUM MILDEW RESISTANCE PROTEIN RPW8"/>
    <property type="match status" value="1"/>
</dbReference>
<dbReference type="Proteomes" id="UP000734854">
    <property type="component" value="Unassembled WGS sequence"/>
</dbReference>
<evidence type="ECO:0000256" key="7">
    <source>
        <dbReference type="SAM" id="MobiDB-lite"/>
    </source>
</evidence>
<dbReference type="InterPro" id="IPR056789">
    <property type="entry name" value="LRR_R13L1-DRL21"/>
</dbReference>
<evidence type="ECO:0000256" key="3">
    <source>
        <dbReference type="ARBA" id="ARBA00022737"/>
    </source>
</evidence>
<accession>A0A8J5FBT1</accession>
<dbReference type="InterPro" id="IPR001611">
    <property type="entry name" value="Leu-rich_rpt"/>
</dbReference>
<dbReference type="InterPro" id="IPR058922">
    <property type="entry name" value="WHD_DRP"/>
</dbReference>
<keyword evidence="3" id="KW-0677">Repeat</keyword>
<evidence type="ECO:0000256" key="2">
    <source>
        <dbReference type="ARBA" id="ARBA00022614"/>
    </source>
</evidence>
<dbReference type="GO" id="GO:0042742">
    <property type="term" value="P:defense response to bacterium"/>
    <property type="evidence" value="ECO:0007669"/>
    <property type="project" value="UniProtKB-ARBA"/>
</dbReference>
<dbReference type="InterPro" id="IPR041118">
    <property type="entry name" value="Rx_N"/>
</dbReference>
<dbReference type="GO" id="GO:0002758">
    <property type="term" value="P:innate immune response-activating signaling pathway"/>
    <property type="evidence" value="ECO:0007669"/>
    <property type="project" value="UniProtKB-ARBA"/>
</dbReference>
<evidence type="ECO:0000259" key="12">
    <source>
        <dbReference type="Pfam" id="PF25019"/>
    </source>
</evidence>
<protein>
    <submittedName>
        <fullName evidence="13">Uncharacterized protein</fullName>
    </submittedName>
</protein>
<comment type="similarity">
    <text evidence="1">Belongs to the disease resistance NB-LRR family.</text>
</comment>
<evidence type="ECO:0000259" key="9">
    <source>
        <dbReference type="Pfam" id="PF00931"/>
    </source>
</evidence>
<evidence type="ECO:0000313" key="14">
    <source>
        <dbReference type="Proteomes" id="UP000734854"/>
    </source>
</evidence>
<dbReference type="Pfam" id="PF00931">
    <property type="entry name" value="NB-ARC"/>
    <property type="match status" value="1"/>
</dbReference>
<feature type="domain" description="R13L1/DRL21-like LRR repeat region" evidence="12">
    <location>
        <begin position="720"/>
        <end position="846"/>
    </location>
</feature>
<evidence type="ECO:0000256" key="1">
    <source>
        <dbReference type="ARBA" id="ARBA00008894"/>
    </source>
</evidence>